<comment type="caution">
    <text evidence="1">The sequence shown here is derived from an EMBL/GenBank/DDBJ whole genome shotgun (WGS) entry which is preliminary data.</text>
</comment>
<evidence type="ECO:0000313" key="3">
    <source>
        <dbReference type="Proteomes" id="UP000663860"/>
    </source>
</evidence>
<dbReference type="AlphaFoldDB" id="A0A813UP59"/>
<dbReference type="Proteomes" id="UP000663868">
    <property type="component" value="Unassembled WGS sequence"/>
</dbReference>
<evidence type="ECO:0000313" key="1">
    <source>
        <dbReference type="EMBL" id="CAF0829532.1"/>
    </source>
</evidence>
<sequence length="198" mass="22417">MLFSNTIIPILEQNTVPKDLDYLSCDMDPHDLWVFRSILQAGYRPRVITTEYNSNYLISDALTLIDPTIVDNGLLTTKYTFKFQQCAWGTGAAALRMVAEAHGYTMVGRVGYLDLVWVRSDLLSKECVELPTFEWFFRGAVIGQLHHEAQISPEVLSQIVDYKTYIQTGGDIIASQRAARIILKRSNLTCFAGIQKFL</sequence>
<dbReference type="EMBL" id="CAJOBB010003223">
    <property type="protein sequence ID" value="CAF4028020.1"/>
    <property type="molecule type" value="Genomic_DNA"/>
</dbReference>
<dbReference type="Proteomes" id="UP000663860">
    <property type="component" value="Unassembled WGS sequence"/>
</dbReference>
<organism evidence="1 3">
    <name type="scientific">Adineta steineri</name>
    <dbReference type="NCBI Taxonomy" id="433720"/>
    <lineage>
        <taxon>Eukaryota</taxon>
        <taxon>Metazoa</taxon>
        <taxon>Spiralia</taxon>
        <taxon>Gnathifera</taxon>
        <taxon>Rotifera</taxon>
        <taxon>Eurotatoria</taxon>
        <taxon>Bdelloidea</taxon>
        <taxon>Adinetida</taxon>
        <taxon>Adinetidae</taxon>
        <taxon>Adineta</taxon>
    </lineage>
</organism>
<dbReference type="EMBL" id="CAJNOE010000057">
    <property type="protein sequence ID" value="CAF0829532.1"/>
    <property type="molecule type" value="Genomic_DNA"/>
</dbReference>
<name>A0A813UP59_9BILA</name>
<evidence type="ECO:0000313" key="2">
    <source>
        <dbReference type="EMBL" id="CAF4028020.1"/>
    </source>
</evidence>
<proteinExistence type="predicted"/>
<accession>A0A813UP59</accession>
<protein>
    <submittedName>
        <fullName evidence="1">Uncharacterized protein</fullName>
    </submittedName>
</protein>
<reference evidence="1" key="1">
    <citation type="submission" date="2021-02" db="EMBL/GenBank/DDBJ databases">
        <authorList>
            <person name="Nowell W R."/>
        </authorList>
    </citation>
    <scope>NUCLEOTIDE SEQUENCE</scope>
</reference>
<gene>
    <name evidence="1" type="ORF">IZO911_LOCUS8452</name>
    <name evidence="2" type="ORF">KXQ929_LOCUS30108</name>
</gene>